<sequence>MSRTPPATPATVALSAAGVQFSVRSYAHNPRSGSYGAEAVEALGVDPGRVFKTLMVDVDGTLTVAVVPVSSTLDLKALAAATGCKRAALADPKRAQRRTGYVLGGISPVGQRQPSPAVVDESALNFASILVSGGRRGFEIELAPVDLIQAISATVAPIAGLTPRA</sequence>
<comment type="similarity">
    <text evidence="1 4">Belongs to the prolyl-tRNA editing family. YbaK/EbsC subfamily.</text>
</comment>
<name>A0ABW4Q3W0_9MICC</name>
<dbReference type="NCBIfam" id="TIGR00011">
    <property type="entry name" value="YbaK_EbsC"/>
    <property type="match status" value="1"/>
</dbReference>
<evidence type="ECO:0000256" key="2">
    <source>
        <dbReference type="ARBA" id="ARBA00022917"/>
    </source>
</evidence>
<accession>A0ABW4Q3W0</accession>
<dbReference type="InterPro" id="IPR007214">
    <property type="entry name" value="YbaK/aa-tRNA-synth-assoc-dom"/>
</dbReference>
<evidence type="ECO:0000259" key="5">
    <source>
        <dbReference type="Pfam" id="PF04073"/>
    </source>
</evidence>
<feature type="domain" description="YbaK/aminoacyl-tRNA synthetase-associated" evidence="5">
    <location>
        <begin position="37"/>
        <end position="148"/>
    </location>
</feature>
<keyword evidence="3 4" id="KW-0456">Lyase</keyword>
<gene>
    <name evidence="6" type="primary">ybaK</name>
    <name evidence="6" type="ORF">ACFSFX_05365</name>
</gene>
<dbReference type="EMBL" id="JBHUGA010000011">
    <property type="protein sequence ID" value="MFD1846022.1"/>
    <property type="molecule type" value="Genomic_DNA"/>
</dbReference>
<proteinExistence type="inferred from homology"/>
<protein>
    <recommendedName>
        <fullName evidence="4">Cys-tRNA(Pro)/Cys-tRNA(Cys) deacylase</fullName>
        <ecNumber evidence="4">4.2.-.-</ecNumber>
    </recommendedName>
</protein>
<dbReference type="EC" id="4.2.-.-" evidence="4"/>
<keyword evidence="2 4" id="KW-0648">Protein biosynthesis</keyword>
<dbReference type="PANTHER" id="PTHR30411">
    <property type="entry name" value="CYTOPLASMIC PROTEIN"/>
    <property type="match status" value="1"/>
</dbReference>
<dbReference type="Pfam" id="PF04073">
    <property type="entry name" value="tRNA_edit"/>
    <property type="match status" value="1"/>
</dbReference>
<evidence type="ECO:0000256" key="3">
    <source>
        <dbReference type="ARBA" id="ARBA00023239"/>
    </source>
</evidence>
<organism evidence="6 7">
    <name type="scientific">Arthrobacter flavus</name>
    <dbReference type="NCBI Taxonomy" id="95172"/>
    <lineage>
        <taxon>Bacteria</taxon>
        <taxon>Bacillati</taxon>
        <taxon>Actinomycetota</taxon>
        <taxon>Actinomycetes</taxon>
        <taxon>Micrococcales</taxon>
        <taxon>Micrococcaceae</taxon>
        <taxon>Arthrobacter</taxon>
    </lineage>
</organism>
<dbReference type="PIRSF" id="PIRSF006181">
    <property type="entry name" value="EbsC_YbaK"/>
    <property type="match status" value="1"/>
</dbReference>
<dbReference type="SUPFAM" id="SSF55826">
    <property type="entry name" value="YbaK/ProRS associated domain"/>
    <property type="match status" value="1"/>
</dbReference>
<dbReference type="InterPro" id="IPR036754">
    <property type="entry name" value="YbaK/aa-tRNA-synt-asso_dom_sf"/>
</dbReference>
<dbReference type="InterPro" id="IPR004369">
    <property type="entry name" value="Prolyl-tRNA_editing_YbaK/EbsC"/>
</dbReference>
<comment type="caution">
    <text evidence="6">The sequence shown here is derived from an EMBL/GenBank/DDBJ whole genome shotgun (WGS) entry which is preliminary data.</text>
</comment>
<evidence type="ECO:0000256" key="4">
    <source>
        <dbReference type="PIRNR" id="PIRNR006181"/>
    </source>
</evidence>
<dbReference type="CDD" id="cd00002">
    <property type="entry name" value="YbaK_deacylase"/>
    <property type="match status" value="1"/>
</dbReference>
<evidence type="ECO:0000256" key="1">
    <source>
        <dbReference type="ARBA" id="ARBA00009798"/>
    </source>
</evidence>
<dbReference type="PANTHER" id="PTHR30411:SF0">
    <property type="entry name" value="CYS-TRNA(PRO)_CYS-TRNA(CYS) DEACYLASE YBAK"/>
    <property type="match status" value="1"/>
</dbReference>
<keyword evidence="7" id="KW-1185">Reference proteome</keyword>
<reference evidence="7" key="1">
    <citation type="journal article" date="2019" name="Int. J. Syst. Evol. Microbiol.">
        <title>The Global Catalogue of Microorganisms (GCM) 10K type strain sequencing project: providing services to taxonomists for standard genome sequencing and annotation.</title>
        <authorList>
            <consortium name="The Broad Institute Genomics Platform"/>
            <consortium name="The Broad Institute Genome Sequencing Center for Infectious Disease"/>
            <person name="Wu L."/>
            <person name="Ma J."/>
        </authorList>
    </citation>
    <scope>NUCLEOTIDE SEQUENCE [LARGE SCALE GENOMIC DNA]</scope>
    <source>
        <strain evidence="7">JCM 11496</strain>
    </source>
</reference>
<dbReference type="RefSeq" id="WP_343880318.1">
    <property type="nucleotide sequence ID" value="NZ_BAAAIJ010000047.1"/>
</dbReference>
<evidence type="ECO:0000313" key="6">
    <source>
        <dbReference type="EMBL" id="MFD1846022.1"/>
    </source>
</evidence>
<dbReference type="Proteomes" id="UP001597307">
    <property type="component" value="Unassembled WGS sequence"/>
</dbReference>
<dbReference type="Gene3D" id="3.90.960.10">
    <property type="entry name" value="YbaK/aminoacyl-tRNA synthetase-associated domain"/>
    <property type="match status" value="1"/>
</dbReference>
<evidence type="ECO:0000313" key="7">
    <source>
        <dbReference type="Proteomes" id="UP001597307"/>
    </source>
</evidence>